<dbReference type="Gene3D" id="2.40.50.1020">
    <property type="entry name" value="LytTr DNA-binding domain"/>
    <property type="match status" value="1"/>
</dbReference>
<dbReference type="AlphaFoldDB" id="A0A495DUC3"/>
<dbReference type="GO" id="GO:0003677">
    <property type="term" value="F:DNA binding"/>
    <property type="evidence" value="ECO:0007669"/>
    <property type="project" value="InterPro"/>
</dbReference>
<protein>
    <submittedName>
        <fullName evidence="4">LytTR family two component transcriptional regulator</fullName>
    </submittedName>
</protein>
<dbReference type="InterPro" id="IPR011006">
    <property type="entry name" value="CheY-like_superfamily"/>
</dbReference>
<dbReference type="PANTHER" id="PTHR37299:SF1">
    <property type="entry name" value="STAGE 0 SPORULATION PROTEIN A HOMOLOG"/>
    <property type="match status" value="1"/>
</dbReference>
<reference evidence="4 5" key="1">
    <citation type="submission" date="2018-10" db="EMBL/GenBank/DDBJ databases">
        <title>Genomic Encyclopedia of Archaeal and Bacterial Type Strains, Phase II (KMG-II): from individual species to whole genera.</title>
        <authorList>
            <person name="Goeker M."/>
        </authorList>
    </citation>
    <scope>NUCLEOTIDE SEQUENCE [LARGE SCALE GENOMIC DNA]</scope>
    <source>
        <strain evidence="4 5">DSM 25230</strain>
    </source>
</reference>
<dbReference type="PANTHER" id="PTHR37299">
    <property type="entry name" value="TRANSCRIPTIONAL REGULATOR-RELATED"/>
    <property type="match status" value="1"/>
</dbReference>
<dbReference type="CDD" id="cd00156">
    <property type="entry name" value="REC"/>
    <property type="match status" value="1"/>
</dbReference>
<evidence type="ECO:0000313" key="4">
    <source>
        <dbReference type="EMBL" id="RKR08048.1"/>
    </source>
</evidence>
<proteinExistence type="predicted"/>
<dbReference type="PROSITE" id="PS50110">
    <property type="entry name" value="RESPONSE_REGULATORY"/>
    <property type="match status" value="1"/>
</dbReference>
<dbReference type="InterPro" id="IPR001789">
    <property type="entry name" value="Sig_transdc_resp-reg_receiver"/>
</dbReference>
<evidence type="ECO:0000259" key="2">
    <source>
        <dbReference type="PROSITE" id="PS50110"/>
    </source>
</evidence>
<organism evidence="4 5">
    <name type="scientific">Maribacter vaceletii</name>
    <dbReference type="NCBI Taxonomy" id="1206816"/>
    <lineage>
        <taxon>Bacteria</taxon>
        <taxon>Pseudomonadati</taxon>
        <taxon>Bacteroidota</taxon>
        <taxon>Flavobacteriia</taxon>
        <taxon>Flavobacteriales</taxon>
        <taxon>Flavobacteriaceae</taxon>
        <taxon>Maribacter</taxon>
    </lineage>
</organism>
<accession>A0A495DUC3</accession>
<dbReference type="EMBL" id="RBIQ01000010">
    <property type="protein sequence ID" value="RKR08048.1"/>
    <property type="molecule type" value="Genomic_DNA"/>
</dbReference>
<dbReference type="RefSeq" id="WP_121068813.1">
    <property type="nucleotide sequence ID" value="NZ_RBIQ01000010.1"/>
</dbReference>
<keyword evidence="1" id="KW-0597">Phosphoprotein</keyword>
<feature type="domain" description="Response regulatory" evidence="2">
    <location>
        <begin position="2"/>
        <end position="114"/>
    </location>
</feature>
<dbReference type="GO" id="GO:0000156">
    <property type="term" value="F:phosphorelay response regulator activity"/>
    <property type="evidence" value="ECO:0007669"/>
    <property type="project" value="InterPro"/>
</dbReference>
<dbReference type="Gene3D" id="3.40.50.2300">
    <property type="match status" value="1"/>
</dbReference>
<dbReference type="Proteomes" id="UP000269412">
    <property type="component" value="Unassembled WGS sequence"/>
</dbReference>
<gene>
    <name evidence="4" type="ORF">CLV91_2814</name>
</gene>
<dbReference type="SMART" id="SM00850">
    <property type="entry name" value="LytTR"/>
    <property type="match status" value="1"/>
</dbReference>
<keyword evidence="5" id="KW-1185">Reference proteome</keyword>
<evidence type="ECO:0000259" key="3">
    <source>
        <dbReference type="PROSITE" id="PS50930"/>
    </source>
</evidence>
<feature type="modified residue" description="4-aspartylphosphate" evidence="1">
    <location>
        <position position="53"/>
    </location>
</feature>
<evidence type="ECO:0000313" key="5">
    <source>
        <dbReference type="Proteomes" id="UP000269412"/>
    </source>
</evidence>
<dbReference type="SMART" id="SM00448">
    <property type="entry name" value="REC"/>
    <property type="match status" value="1"/>
</dbReference>
<dbReference type="Pfam" id="PF00072">
    <property type="entry name" value="Response_reg"/>
    <property type="match status" value="1"/>
</dbReference>
<comment type="caution">
    <text evidence="4">The sequence shown here is derived from an EMBL/GenBank/DDBJ whole genome shotgun (WGS) entry which is preliminary data.</text>
</comment>
<dbReference type="InterPro" id="IPR046947">
    <property type="entry name" value="LytR-like"/>
</dbReference>
<dbReference type="InterPro" id="IPR007492">
    <property type="entry name" value="LytTR_DNA-bd_dom"/>
</dbReference>
<feature type="domain" description="HTH LytTR-type" evidence="3">
    <location>
        <begin position="123"/>
        <end position="192"/>
    </location>
</feature>
<dbReference type="Pfam" id="PF04397">
    <property type="entry name" value="LytTR"/>
    <property type="match status" value="1"/>
</dbReference>
<dbReference type="PROSITE" id="PS50930">
    <property type="entry name" value="HTH_LYTTR"/>
    <property type="match status" value="1"/>
</dbReference>
<name>A0A495DUC3_9FLAO</name>
<evidence type="ECO:0000256" key="1">
    <source>
        <dbReference type="PROSITE-ProRule" id="PRU00169"/>
    </source>
</evidence>
<dbReference type="OrthoDB" id="2962330at2"/>
<dbReference type="SUPFAM" id="SSF52172">
    <property type="entry name" value="CheY-like"/>
    <property type="match status" value="1"/>
</dbReference>
<sequence>MRCLIVDDDPLVCDLLEHFCSKLNMGIEATIATSGFESINLINQSNFDFILLDYDLPDITGKEILSIIKEDTSVIMITSNKDFGHESYNYNQIVDFLLKPIEYLRFCKSIEKIKKSARPKDHFFLKDGTGLTKVLINDLLYIKSAGNYLEFVMPNKKVMTIMTVKDVLPKLTSSFQRTHRSYIVNMNKVEKVTTNGINIRNSIIPLSKTFETSFMLKLNLLN</sequence>